<keyword evidence="1 4" id="KW-0238">DNA-binding</keyword>
<evidence type="ECO:0000313" key="4">
    <source>
        <dbReference type="EMBL" id="CUN11892.1"/>
    </source>
</evidence>
<name>A0A173UA20_PARDI</name>
<dbReference type="Proteomes" id="UP000441358">
    <property type="component" value="Unassembled WGS sequence"/>
</dbReference>
<dbReference type="InterPro" id="IPR041607">
    <property type="entry name" value="HU-HIG"/>
</dbReference>
<feature type="domain" description="HU" evidence="3">
    <location>
        <begin position="1"/>
        <end position="123"/>
    </location>
</feature>
<dbReference type="Gene3D" id="1.10.10.10">
    <property type="entry name" value="Winged helix-like DNA-binding domain superfamily/Winged helix DNA-binding domain"/>
    <property type="match status" value="1"/>
</dbReference>
<dbReference type="EMBL" id="CYXP01000004">
    <property type="protein sequence ID" value="CUN11892.1"/>
    <property type="molecule type" value="Genomic_DNA"/>
</dbReference>
<accession>A0A173UA20</accession>
<evidence type="ECO:0000313" key="6">
    <source>
        <dbReference type="Proteomes" id="UP000095591"/>
    </source>
</evidence>
<dbReference type="EMBL" id="WKMC01000015">
    <property type="protein sequence ID" value="MRZ52023.1"/>
    <property type="molecule type" value="Genomic_DNA"/>
</dbReference>
<dbReference type="Pfam" id="PF18291">
    <property type="entry name" value="HU-HIG"/>
    <property type="match status" value="1"/>
</dbReference>
<dbReference type="InterPro" id="IPR010992">
    <property type="entry name" value="IHF-like_DNA-bd_dom_sf"/>
</dbReference>
<evidence type="ECO:0000313" key="7">
    <source>
        <dbReference type="Proteomes" id="UP000441358"/>
    </source>
</evidence>
<gene>
    <name evidence="4" type="ORF">ERS852429_02025</name>
    <name evidence="5" type="ORF">GKD66_17655</name>
</gene>
<proteinExistence type="predicted"/>
<evidence type="ECO:0000259" key="3">
    <source>
        <dbReference type="Pfam" id="PF18291"/>
    </source>
</evidence>
<evidence type="ECO:0000256" key="2">
    <source>
        <dbReference type="SAM" id="MobiDB-lite"/>
    </source>
</evidence>
<organism evidence="4 6">
    <name type="scientific">Parabacteroides distasonis</name>
    <dbReference type="NCBI Taxonomy" id="823"/>
    <lineage>
        <taxon>Bacteria</taxon>
        <taxon>Pseudomonadati</taxon>
        <taxon>Bacteroidota</taxon>
        <taxon>Bacteroidia</taxon>
        <taxon>Bacteroidales</taxon>
        <taxon>Tannerellaceae</taxon>
        <taxon>Parabacteroides</taxon>
    </lineage>
</organism>
<dbReference type="GO" id="GO:0003677">
    <property type="term" value="F:DNA binding"/>
    <property type="evidence" value="ECO:0007669"/>
    <property type="project" value="UniProtKB-KW"/>
</dbReference>
<reference evidence="4 6" key="1">
    <citation type="submission" date="2015-09" db="EMBL/GenBank/DDBJ databases">
        <authorList>
            <consortium name="Pathogen Informatics"/>
        </authorList>
    </citation>
    <scope>NUCLEOTIDE SEQUENCE [LARGE SCALE GENOMIC DNA]</scope>
    <source>
        <strain evidence="4 6">2789STDY5608872</strain>
    </source>
</reference>
<protein>
    <submittedName>
        <fullName evidence="4 5">DNA-binding protein</fullName>
    </submittedName>
</protein>
<evidence type="ECO:0000313" key="5">
    <source>
        <dbReference type="EMBL" id="MRZ52023.1"/>
    </source>
</evidence>
<dbReference type="RefSeq" id="WP_057319410.1">
    <property type="nucleotide sequence ID" value="NZ_CP103128.1"/>
</dbReference>
<dbReference type="SUPFAM" id="SSF47729">
    <property type="entry name" value="IHF-like DNA-binding proteins"/>
    <property type="match status" value="1"/>
</dbReference>
<reference evidence="5 7" key="2">
    <citation type="journal article" date="2019" name="Nat. Med.">
        <title>A library of human gut bacterial isolates paired with longitudinal multiomics data enables mechanistic microbiome research.</title>
        <authorList>
            <person name="Poyet M."/>
            <person name="Groussin M."/>
            <person name="Gibbons S.M."/>
            <person name="Avila-Pacheco J."/>
            <person name="Jiang X."/>
            <person name="Kearney S.M."/>
            <person name="Perrotta A.R."/>
            <person name="Berdy B."/>
            <person name="Zhao S."/>
            <person name="Lieberman T.D."/>
            <person name="Swanson P.K."/>
            <person name="Smith M."/>
            <person name="Roesemann S."/>
            <person name="Alexander J.E."/>
            <person name="Rich S.A."/>
            <person name="Livny J."/>
            <person name="Vlamakis H."/>
            <person name="Clish C."/>
            <person name="Bullock K."/>
            <person name="Deik A."/>
            <person name="Scott J."/>
            <person name="Pierce K.A."/>
            <person name="Xavier R.J."/>
            <person name="Alm E.J."/>
        </authorList>
    </citation>
    <scope>NUCLEOTIDE SEQUENCE [LARGE SCALE GENOMIC DNA]</scope>
    <source>
        <strain evidence="5 7">BIOML-A32</strain>
    </source>
</reference>
<dbReference type="Proteomes" id="UP000095591">
    <property type="component" value="Unassembled WGS sequence"/>
</dbReference>
<dbReference type="Gene3D" id="4.10.520.10">
    <property type="entry name" value="IHF-like DNA-binding proteins"/>
    <property type="match status" value="1"/>
</dbReference>
<dbReference type="InterPro" id="IPR036388">
    <property type="entry name" value="WH-like_DNA-bd_sf"/>
</dbReference>
<feature type="region of interest" description="Disordered" evidence="2">
    <location>
        <begin position="1"/>
        <end position="23"/>
    </location>
</feature>
<dbReference type="AlphaFoldDB" id="A0A173UA20"/>
<evidence type="ECO:0000256" key="1">
    <source>
        <dbReference type="ARBA" id="ARBA00023125"/>
    </source>
</evidence>
<sequence length="211" mass="24363">MSANYKLVRNPNPNPEESGKSLPLHPRLVSCGTIHTDEFISRAKSRSSFSPADMKGILQLFQDMMVDFLMFGYNVELEGIGTFSVSLKSRPVMEKNEIRAESIHFKDVKFRSSKELRDRLKTMPVFRDEYTISDPAYPSAKECEQEVFRYLETNLFIHQKKYMSLCGCSRSKASLDLRRMVEEGKLRWEKLGTSHLYYKVEEPASGETNPK</sequence>